<organism evidence="15 16">
    <name type="scientific">Halomonas salifodinae</name>
    <dbReference type="NCBI Taxonomy" id="438745"/>
    <lineage>
        <taxon>Bacteria</taxon>
        <taxon>Pseudomonadati</taxon>
        <taxon>Pseudomonadota</taxon>
        <taxon>Gammaproteobacteria</taxon>
        <taxon>Oceanospirillales</taxon>
        <taxon>Halomonadaceae</taxon>
        <taxon>Halomonas</taxon>
    </lineage>
</organism>
<keyword evidence="14" id="KW-0133">Cell shape</keyword>
<dbReference type="HAMAP" id="MF_01006">
    <property type="entry name" value="Undec_diphosphatase"/>
    <property type="match status" value="1"/>
</dbReference>
<feature type="transmembrane region" description="Helical" evidence="14">
    <location>
        <begin position="183"/>
        <end position="202"/>
    </location>
</feature>
<comment type="function">
    <text evidence="14">Catalyzes the dephosphorylation of undecaprenyl diphosphate (UPP). Confers resistance to bacitracin.</text>
</comment>
<protein>
    <recommendedName>
        <fullName evidence="4 14">Undecaprenyl-diphosphatase</fullName>
        <ecNumber evidence="3 14">3.6.1.27</ecNumber>
    </recommendedName>
    <alternativeName>
        <fullName evidence="12 14">Bacitracin resistance protein</fullName>
    </alternativeName>
    <alternativeName>
        <fullName evidence="11 14">Undecaprenyl pyrophosphate phosphatase</fullName>
    </alternativeName>
</protein>
<keyword evidence="14" id="KW-0573">Peptidoglycan synthesis</keyword>
<proteinExistence type="inferred from homology"/>
<evidence type="ECO:0000256" key="8">
    <source>
        <dbReference type="ARBA" id="ARBA00022989"/>
    </source>
</evidence>
<comment type="miscellaneous">
    <text evidence="14">Bacitracin is thought to be involved in the inhibition of peptidoglycan synthesis by sequestering undecaprenyl diphosphate, thereby reducing the pool of lipid carrier available.</text>
</comment>
<evidence type="ECO:0000256" key="6">
    <source>
        <dbReference type="ARBA" id="ARBA00022692"/>
    </source>
</evidence>
<keyword evidence="14" id="KW-0961">Cell wall biogenesis/degradation</keyword>
<dbReference type="RefSeq" id="WP_346060815.1">
    <property type="nucleotide sequence ID" value="NZ_BAAADR010000002.1"/>
</dbReference>
<dbReference type="GO" id="GO:0050380">
    <property type="term" value="F:undecaprenyl-diphosphatase activity"/>
    <property type="evidence" value="ECO:0007669"/>
    <property type="project" value="UniProtKB-EC"/>
</dbReference>
<feature type="transmembrane region" description="Helical" evidence="14">
    <location>
        <begin position="214"/>
        <end position="238"/>
    </location>
</feature>
<evidence type="ECO:0000256" key="5">
    <source>
        <dbReference type="ARBA" id="ARBA00022475"/>
    </source>
</evidence>
<evidence type="ECO:0000256" key="7">
    <source>
        <dbReference type="ARBA" id="ARBA00022801"/>
    </source>
</evidence>
<keyword evidence="5 14" id="KW-1003">Cell membrane</keyword>
<comment type="caution">
    <text evidence="15">The sequence shown here is derived from an EMBL/GenBank/DDBJ whole genome shotgun (WGS) entry which is preliminary data.</text>
</comment>
<evidence type="ECO:0000256" key="10">
    <source>
        <dbReference type="ARBA" id="ARBA00023251"/>
    </source>
</evidence>
<evidence type="ECO:0000256" key="9">
    <source>
        <dbReference type="ARBA" id="ARBA00023136"/>
    </source>
</evidence>
<comment type="similarity">
    <text evidence="2 14">Belongs to the UppP family.</text>
</comment>
<sequence length="265" mass="28968">MDWLQVLVLSILQGLTEFLPISSSAHLILVPELTPWPDQGLAFDVALHLGSLAAVVLYFRHDLGRMLVSWWASLRGRGTDADGRLAWWVLLATVPVGLVGLAFHDLIQEAMRSPLIVAAGLIGFGLLLGYADWRGRGSRSEYQLTWKQALWIGAAQALALIPGTSRSGITITAALLLGLSREGAARFSFLLSIPVIVLAGGLETLTLIRAPQAIDWSVLVIGALLSGISAYLCIHYFLAFIKRIGMQPFVAYRLLLGGWLLWLFW</sequence>
<keyword evidence="10 14" id="KW-0046">Antibiotic resistance</keyword>
<evidence type="ECO:0000256" key="2">
    <source>
        <dbReference type="ARBA" id="ARBA00010621"/>
    </source>
</evidence>
<keyword evidence="8 14" id="KW-1133">Transmembrane helix</keyword>
<evidence type="ECO:0000256" key="11">
    <source>
        <dbReference type="ARBA" id="ARBA00032707"/>
    </source>
</evidence>
<feature type="transmembrane region" description="Helical" evidence="14">
    <location>
        <begin position="115"/>
        <end position="133"/>
    </location>
</feature>
<dbReference type="InterPro" id="IPR003824">
    <property type="entry name" value="UppP"/>
</dbReference>
<dbReference type="EC" id="3.6.1.27" evidence="3 14"/>
<dbReference type="NCBIfam" id="TIGR00753">
    <property type="entry name" value="undec_PP_bacA"/>
    <property type="match status" value="1"/>
</dbReference>
<feature type="transmembrane region" description="Helical" evidence="14">
    <location>
        <begin position="40"/>
        <end position="59"/>
    </location>
</feature>
<evidence type="ECO:0000313" key="16">
    <source>
        <dbReference type="Proteomes" id="UP001596411"/>
    </source>
</evidence>
<comment type="catalytic activity">
    <reaction evidence="13 14">
        <text>di-trans,octa-cis-undecaprenyl diphosphate + H2O = di-trans,octa-cis-undecaprenyl phosphate + phosphate + H(+)</text>
        <dbReference type="Rhea" id="RHEA:28094"/>
        <dbReference type="ChEBI" id="CHEBI:15377"/>
        <dbReference type="ChEBI" id="CHEBI:15378"/>
        <dbReference type="ChEBI" id="CHEBI:43474"/>
        <dbReference type="ChEBI" id="CHEBI:58405"/>
        <dbReference type="ChEBI" id="CHEBI:60392"/>
        <dbReference type="EC" id="3.6.1.27"/>
    </reaction>
</comment>
<dbReference type="NCBIfam" id="NF001393">
    <property type="entry name" value="PRK00281.2-4"/>
    <property type="match status" value="1"/>
</dbReference>
<evidence type="ECO:0000256" key="1">
    <source>
        <dbReference type="ARBA" id="ARBA00004651"/>
    </source>
</evidence>
<keyword evidence="16" id="KW-1185">Reference proteome</keyword>
<evidence type="ECO:0000256" key="12">
    <source>
        <dbReference type="ARBA" id="ARBA00032932"/>
    </source>
</evidence>
<evidence type="ECO:0000256" key="14">
    <source>
        <dbReference type="HAMAP-Rule" id="MF_01006"/>
    </source>
</evidence>
<keyword evidence="6 14" id="KW-0812">Transmembrane</keyword>
<dbReference type="Pfam" id="PF02673">
    <property type="entry name" value="BacA"/>
    <property type="match status" value="1"/>
</dbReference>
<dbReference type="PANTHER" id="PTHR30622:SF4">
    <property type="entry name" value="UNDECAPRENYL-DIPHOSPHATASE"/>
    <property type="match status" value="1"/>
</dbReference>
<comment type="subcellular location">
    <subcellularLocation>
        <location evidence="1 14">Cell membrane</location>
        <topology evidence="1 14">Multi-pass membrane protein</topology>
    </subcellularLocation>
</comment>
<keyword evidence="7 14" id="KW-0378">Hydrolase</keyword>
<evidence type="ECO:0000313" key="15">
    <source>
        <dbReference type="EMBL" id="MFC7089436.1"/>
    </source>
</evidence>
<dbReference type="Proteomes" id="UP001596411">
    <property type="component" value="Unassembled WGS sequence"/>
</dbReference>
<evidence type="ECO:0000256" key="13">
    <source>
        <dbReference type="ARBA" id="ARBA00047594"/>
    </source>
</evidence>
<dbReference type="PANTHER" id="PTHR30622">
    <property type="entry name" value="UNDECAPRENYL-DIPHOSPHATASE"/>
    <property type="match status" value="1"/>
</dbReference>
<evidence type="ECO:0000256" key="3">
    <source>
        <dbReference type="ARBA" id="ARBA00012374"/>
    </source>
</evidence>
<dbReference type="EMBL" id="JBHSZP010000014">
    <property type="protein sequence ID" value="MFC7089436.1"/>
    <property type="molecule type" value="Genomic_DNA"/>
</dbReference>
<name>A0ABW2ETR1_9GAMM</name>
<reference evidence="16" key="1">
    <citation type="journal article" date="2019" name="Int. J. Syst. Evol. Microbiol.">
        <title>The Global Catalogue of Microorganisms (GCM) 10K type strain sequencing project: providing services to taxonomists for standard genome sequencing and annotation.</title>
        <authorList>
            <consortium name="The Broad Institute Genomics Platform"/>
            <consortium name="The Broad Institute Genome Sequencing Center for Infectious Disease"/>
            <person name="Wu L."/>
            <person name="Ma J."/>
        </authorList>
    </citation>
    <scope>NUCLEOTIDE SEQUENCE [LARGE SCALE GENOMIC DNA]</scope>
    <source>
        <strain evidence="16">CGMCC 1.13666</strain>
    </source>
</reference>
<keyword evidence="9 14" id="KW-0472">Membrane</keyword>
<gene>
    <name evidence="14" type="primary">uppP</name>
    <name evidence="15" type="ORF">ACFQH5_07740</name>
</gene>
<evidence type="ECO:0000256" key="4">
    <source>
        <dbReference type="ARBA" id="ARBA00021581"/>
    </source>
</evidence>
<feature type="transmembrane region" description="Helical" evidence="14">
    <location>
        <begin position="85"/>
        <end position="103"/>
    </location>
</feature>
<accession>A0ABW2ETR1</accession>